<dbReference type="EMBL" id="CQPC01000058">
    <property type="protein sequence ID" value="CNU82830.1"/>
    <property type="molecule type" value="Genomic_DNA"/>
</dbReference>
<proteinExistence type="predicted"/>
<dbReference type="AlphaFoldDB" id="A0A655DR38"/>
<sequence>MAVQPGAMQYMLAGLTRNIRVILQHNFILRQSAGFISAQNIHRAEVLNRIKVLHDNFLFRELHRPAREGGGDDHRQHFRGEPYRDRERK</sequence>
<evidence type="ECO:0000313" key="4">
    <source>
        <dbReference type="Proteomes" id="UP000039541"/>
    </source>
</evidence>
<feature type="region of interest" description="Disordered" evidence="1">
    <location>
        <begin position="64"/>
        <end position="89"/>
    </location>
</feature>
<evidence type="ECO:0000313" key="5">
    <source>
        <dbReference type="Proteomes" id="UP000042394"/>
    </source>
</evidence>
<dbReference type="EMBL" id="CQPD01000018">
    <property type="protein sequence ID" value="CNU19439.1"/>
    <property type="molecule type" value="Genomic_DNA"/>
</dbReference>
<organism evidence="3 4">
    <name type="scientific">Salmonella enterica subsp. enterica serovar Bovismorbificans</name>
    <dbReference type="NCBI Taxonomy" id="58097"/>
    <lineage>
        <taxon>Bacteria</taxon>
        <taxon>Pseudomonadati</taxon>
        <taxon>Pseudomonadota</taxon>
        <taxon>Gammaproteobacteria</taxon>
        <taxon>Enterobacterales</taxon>
        <taxon>Enterobacteriaceae</taxon>
        <taxon>Salmonella</taxon>
    </lineage>
</organism>
<name>A0A655DR38_SALET</name>
<protein>
    <submittedName>
        <fullName evidence="3">Uncharacterized protein</fullName>
    </submittedName>
</protein>
<gene>
    <name evidence="3" type="ORF">ERS008202_03633</name>
    <name evidence="2" type="ORF">ERS008207_02083</name>
</gene>
<evidence type="ECO:0000256" key="1">
    <source>
        <dbReference type="SAM" id="MobiDB-lite"/>
    </source>
</evidence>
<evidence type="ECO:0000313" key="3">
    <source>
        <dbReference type="EMBL" id="CNU82830.1"/>
    </source>
</evidence>
<evidence type="ECO:0000313" key="2">
    <source>
        <dbReference type="EMBL" id="CNU19439.1"/>
    </source>
</evidence>
<dbReference type="Proteomes" id="UP000039541">
    <property type="component" value="Unassembled WGS sequence"/>
</dbReference>
<accession>A0A655DR38</accession>
<dbReference type="Proteomes" id="UP000042394">
    <property type="component" value="Unassembled WGS sequence"/>
</dbReference>
<reference evidence="4 5" key="1">
    <citation type="submission" date="2015-03" db="EMBL/GenBank/DDBJ databases">
        <authorList>
            <consortium name="Pathogen Informatics"/>
        </authorList>
    </citation>
    <scope>NUCLEOTIDE SEQUENCE [LARGE SCALE GENOMIC DNA]</scope>
    <source>
        <strain evidence="3 4">3476</strain>
        <strain evidence="2 5">D4891</strain>
    </source>
</reference>